<keyword evidence="3" id="KW-1185">Reference proteome</keyword>
<keyword evidence="1" id="KW-0732">Signal</keyword>
<dbReference type="SUPFAM" id="SSF50630">
    <property type="entry name" value="Acid proteases"/>
    <property type="match status" value="1"/>
</dbReference>
<dbReference type="NCBIfam" id="TIGR02281">
    <property type="entry name" value="clan_AA_DTGA"/>
    <property type="match status" value="1"/>
</dbReference>
<name>A0A5D0QTS0_9FLAO</name>
<dbReference type="GO" id="GO:0006508">
    <property type="term" value="P:proteolysis"/>
    <property type="evidence" value="ECO:0007669"/>
    <property type="project" value="UniProtKB-KW"/>
</dbReference>
<dbReference type="AlphaFoldDB" id="A0A5D0QTS0"/>
<comment type="caution">
    <text evidence="2">The sequence shown here is derived from an EMBL/GenBank/DDBJ whole genome shotgun (WGS) entry which is preliminary data.</text>
</comment>
<dbReference type="InterPro" id="IPR034122">
    <property type="entry name" value="Retropepsin-like_bacterial"/>
</dbReference>
<reference evidence="2 3" key="1">
    <citation type="submission" date="2019-08" db="EMBL/GenBank/DDBJ databases">
        <title>Genomes of Antarctic Bizionia species.</title>
        <authorList>
            <person name="Bowman J.P."/>
        </authorList>
    </citation>
    <scope>NUCLEOTIDE SEQUENCE [LARGE SCALE GENOMIC DNA]</scope>
    <source>
        <strain evidence="2 3">ADA-4</strain>
    </source>
</reference>
<dbReference type="Gene3D" id="2.40.70.10">
    <property type="entry name" value="Acid Proteases"/>
    <property type="match status" value="1"/>
</dbReference>
<dbReference type="InterPro" id="IPR021109">
    <property type="entry name" value="Peptidase_aspartic_dom_sf"/>
</dbReference>
<dbReference type="GO" id="GO:0008233">
    <property type="term" value="F:peptidase activity"/>
    <property type="evidence" value="ECO:0007669"/>
    <property type="project" value="UniProtKB-KW"/>
</dbReference>
<dbReference type="RefSeq" id="WP_148405526.1">
    <property type="nucleotide sequence ID" value="NZ_VSKK01000014.1"/>
</dbReference>
<keyword evidence="2" id="KW-0645">Protease</keyword>
<evidence type="ECO:0000256" key="1">
    <source>
        <dbReference type="SAM" id="SignalP"/>
    </source>
</evidence>
<sequence>MKKNLLLLFAFLLSLNISSQVTIKLDKVNGVYKVPCKVNGIPMEFIFDTGATNVTISITEALFLSKQGLLKQGDIKESVNYQIANGEIKEGTEIILRKIEIEGLEIRNVTATVVHEQNAPLLLGMTALSKLGKISIENNYLIINDIGIKKVNETVDRETETQETIEWINSKFVEHQFESDGTKQVQYFDGVKEIKGNYYLVGTHIQETTKPWGFTRAFFIPLNKINNIEFIEKQSNYWLEVKIKNSEEAILITKGDDNWSKKENIAFMLDKSIDEENLRPRLTKAFEYLMELYGNTKTEKF</sequence>
<dbReference type="Pfam" id="PF13975">
    <property type="entry name" value="gag-asp_proteas"/>
    <property type="match status" value="1"/>
</dbReference>
<dbReference type="InterPro" id="IPR011969">
    <property type="entry name" value="Clan_AA_Asp_peptidase_C"/>
</dbReference>
<keyword evidence="2" id="KW-0378">Hydrolase</keyword>
<dbReference type="Proteomes" id="UP000323720">
    <property type="component" value="Unassembled WGS sequence"/>
</dbReference>
<organism evidence="2 3">
    <name type="scientific">Bizionia myxarmorum</name>
    <dbReference type="NCBI Taxonomy" id="291186"/>
    <lineage>
        <taxon>Bacteria</taxon>
        <taxon>Pseudomonadati</taxon>
        <taxon>Bacteroidota</taxon>
        <taxon>Flavobacteriia</taxon>
        <taxon>Flavobacteriales</taxon>
        <taxon>Flavobacteriaceae</taxon>
        <taxon>Bizionia</taxon>
    </lineage>
</organism>
<feature type="signal peptide" evidence="1">
    <location>
        <begin position="1"/>
        <end position="19"/>
    </location>
</feature>
<evidence type="ECO:0000313" key="2">
    <source>
        <dbReference type="EMBL" id="TYB72216.1"/>
    </source>
</evidence>
<feature type="chain" id="PRO_5023059732" evidence="1">
    <location>
        <begin position="20"/>
        <end position="301"/>
    </location>
</feature>
<proteinExistence type="predicted"/>
<evidence type="ECO:0000313" key="3">
    <source>
        <dbReference type="Proteomes" id="UP000323720"/>
    </source>
</evidence>
<dbReference type="CDD" id="cd05483">
    <property type="entry name" value="retropepsin_like_bacteria"/>
    <property type="match status" value="1"/>
</dbReference>
<dbReference type="EMBL" id="VSKK01000014">
    <property type="protein sequence ID" value="TYB72216.1"/>
    <property type="molecule type" value="Genomic_DNA"/>
</dbReference>
<gene>
    <name evidence="2" type="ORF">ES674_15315</name>
</gene>
<dbReference type="EC" id="3.4.23.-" evidence="2"/>
<accession>A0A5D0QTS0</accession>
<protein>
    <submittedName>
        <fullName evidence="2">TIGR02281 family clan AA aspartic protease</fullName>
        <ecNumber evidence="2">3.4.23.-</ecNumber>
    </submittedName>
</protein>
<dbReference type="OrthoDB" id="947490at2"/>